<accession>A0A106QBF7</accession>
<feature type="domain" description="AAA+ ATPase" evidence="2">
    <location>
        <begin position="33"/>
        <end position="297"/>
    </location>
</feature>
<dbReference type="SUPFAM" id="SSF52540">
    <property type="entry name" value="P-loop containing nucleoside triphosphate hydrolases"/>
    <property type="match status" value="1"/>
</dbReference>
<dbReference type="InterPro" id="IPR027417">
    <property type="entry name" value="P-loop_NTPase"/>
</dbReference>
<dbReference type="AlphaFoldDB" id="A0A106QBF7"/>
<organism evidence="3 4">
    <name type="scientific">Burkholderia ubonensis</name>
    <dbReference type="NCBI Taxonomy" id="101571"/>
    <lineage>
        <taxon>Bacteria</taxon>
        <taxon>Pseudomonadati</taxon>
        <taxon>Pseudomonadota</taxon>
        <taxon>Betaproteobacteria</taxon>
        <taxon>Burkholderiales</taxon>
        <taxon>Burkholderiaceae</taxon>
        <taxon>Burkholderia</taxon>
        <taxon>Burkholderia cepacia complex</taxon>
    </lineage>
</organism>
<dbReference type="Proteomes" id="UP000060630">
    <property type="component" value="Unassembled WGS sequence"/>
</dbReference>
<protein>
    <recommendedName>
        <fullName evidence="2">AAA+ ATPase domain-containing protein</fullName>
    </recommendedName>
</protein>
<dbReference type="InterPro" id="IPR003593">
    <property type="entry name" value="AAA+_ATPase"/>
</dbReference>
<dbReference type="Gene3D" id="3.40.50.300">
    <property type="entry name" value="P-loop containing nucleotide triphosphate hydrolases"/>
    <property type="match status" value="1"/>
</dbReference>
<proteinExistence type="predicted"/>
<dbReference type="GO" id="GO:0016887">
    <property type="term" value="F:ATP hydrolysis activity"/>
    <property type="evidence" value="ECO:0007669"/>
    <property type="project" value="InterPro"/>
</dbReference>
<comment type="caution">
    <text evidence="3">The sequence shown here is derived from an EMBL/GenBank/DDBJ whole genome shotgun (WGS) entry which is preliminary data.</text>
</comment>
<evidence type="ECO:0000259" key="2">
    <source>
        <dbReference type="SMART" id="SM00382"/>
    </source>
</evidence>
<dbReference type="EMBL" id="LPHD01000049">
    <property type="protein sequence ID" value="KWA83788.1"/>
    <property type="molecule type" value="Genomic_DNA"/>
</dbReference>
<feature type="region of interest" description="Disordered" evidence="1">
    <location>
        <begin position="150"/>
        <end position="183"/>
    </location>
</feature>
<dbReference type="RefSeq" id="WP_060191971.1">
    <property type="nucleotide sequence ID" value="NZ_LPHD01000049.1"/>
</dbReference>
<gene>
    <name evidence="3" type="ORF">WL29_20710</name>
</gene>
<dbReference type="Pfam" id="PF13304">
    <property type="entry name" value="AAA_21"/>
    <property type="match status" value="1"/>
</dbReference>
<evidence type="ECO:0000256" key="1">
    <source>
        <dbReference type="SAM" id="MobiDB-lite"/>
    </source>
</evidence>
<evidence type="ECO:0000313" key="4">
    <source>
        <dbReference type="Proteomes" id="UP000060630"/>
    </source>
</evidence>
<sequence length="307" mass="33458">MIDSLTYKPLKESVLPWAAELDYFKKTPVTEFKPGLNILFGGNGSGKSTVLHLLATSLAATQGGTSVVTSTWMRDVLGFDGKSLQLPCELVHDGQPVMFFDARAKEGVIGGAFDDDFFTLGVANTMARGSTGQLGLQRLDRLLRVLVSKDSPKPQATAPASDAKPKGRGRTAKSFERKASSTPLVPQGFPAAIEWKVTRGSANDHWSKRFDLIDELLSAKRPVGPKTLIFDEPESGFSLPWQAGIWANVFAKVDPERFQVIVATHSPFALGIPGAHYIEMTPGYLRESQIAALTLMERIGLRKETKQ</sequence>
<dbReference type="GO" id="GO:0005524">
    <property type="term" value="F:ATP binding"/>
    <property type="evidence" value="ECO:0007669"/>
    <property type="project" value="InterPro"/>
</dbReference>
<evidence type="ECO:0000313" key="3">
    <source>
        <dbReference type="EMBL" id="KWA83788.1"/>
    </source>
</evidence>
<name>A0A106QBF7_9BURK</name>
<dbReference type="SMART" id="SM00382">
    <property type="entry name" value="AAA"/>
    <property type="match status" value="1"/>
</dbReference>
<dbReference type="InterPro" id="IPR003959">
    <property type="entry name" value="ATPase_AAA_core"/>
</dbReference>
<reference evidence="3 4" key="1">
    <citation type="submission" date="2015-11" db="EMBL/GenBank/DDBJ databases">
        <title>Expanding the genomic diversity of Burkholderia species for the development of highly accurate diagnostics.</title>
        <authorList>
            <person name="Sahl J."/>
            <person name="Keim P."/>
            <person name="Wagner D."/>
        </authorList>
    </citation>
    <scope>NUCLEOTIDE SEQUENCE [LARGE SCALE GENOMIC DNA]</scope>
    <source>
        <strain evidence="3 4">MSMB2087WGS</strain>
    </source>
</reference>